<dbReference type="SUPFAM" id="SSF101967">
    <property type="entry name" value="Adhesin YadA, collagen-binding domain"/>
    <property type="match status" value="1"/>
</dbReference>
<gene>
    <name evidence="13" type="ORF">HMPREF2130_10330</name>
</gene>
<dbReference type="Pfam" id="PF03895">
    <property type="entry name" value="YadA_anchor"/>
    <property type="match status" value="1"/>
</dbReference>
<evidence type="ECO:0000256" key="5">
    <source>
        <dbReference type="ARBA" id="ARBA00022452"/>
    </source>
</evidence>
<accession>A0A096A7D2</accession>
<keyword evidence="10" id="KW-0998">Cell outer membrane</keyword>
<feature type="domain" description="Trimeric autotransporter adhesin YadA-like C-terminal membrane anchor" evidence="11">
    <location>
        <begin position="127"/>
        <end position="187"/>
    </location>
</feature>
<dbReference type="EMBL" id="JRNI01000071">
    <property type="protein sequence ID" value="KGF26672.1"/>
    <property type="molecule type" value="Genomic_DNA"/>
</dbReference>
<evidence type="ECO:0008006" key="15">
    <source>
        <dbReference type="Google" id="ProtNLM"/>
    </source>
</evidence>
<evidence type="ECO:0000256" key="6">
    <source>
        <dbReference type="ARBA" id="ARBA00022692"/>
    </source>
</evidence>
<evidence type="ECO:0000256" key="8">
    <source>
        <dbReference type="ARBA" id="ARBA00022927"/>
    </source>
</evidence>
<dbReference type="GO" id="GO:0009986">
    <property type="term" value="C:cell surface"/>
    <property type="evidence" value="ECO:0007669"/>
    <property type="project" value="UniProtKB-SubCell"/>
</dbReference>
<organism evidence="13 14">
    <name type="scientific">Oligella urethralis DNF00040</name>
    <dbReference type="NCBI Taxonomy" id="1401065"/>
    <lineage>
        <taxon>Bacteria</taxon>
        <taxon>Pseudomonadati</taxon>
        <taxon>Pseudomonadota</taxon>
        <taxon>Betaproteobacteria</taxon>
        <taxon>Burkholderiales</taxon>
        <taxon>Alcaligenaceae</taxon>
        <taxon>Oligella</taxon>
    </lineage>
</organism>
<keyword evidence="5" id="KW-1134">Transmembrane beta strand</keyword>
<evidence type="ECO:0000256" key="4">
    <source>
        <dbReference type="ARBA" id="ARBA00022448"/>
    </source>
</evidence>
<evidence type="ECO:0000313" key="13">
    <source>
        <dbReference type="EMBL" id="KGF26672.1"/>
    </source>
</evidence>
<dbReference type="Proteomes" id="UP000029629">
    <property type="component" value="Unassembled WGS sequence"/>
</dbReference>
<dbReference type="GO" id="GO:0009279">
    <property type="term" value="C:cell outer membrane"/>
    <property type="evidence" value="ECO:0007669"/>
    <property type="project" value="UniProtKB-SubCell"/>
</dbReference>
<reference evidence="13 14" key="1">
    <citation type="submission" date="2014-07" db="EMBL/GenBank/DDBJ databases">
        <authorList>
            <person name="McCorrison J."/>
            <person name="Sanka R."/>
            <person name="Torralba M."/>
            <person name="Gillis M."/>
            <person name="Haft D.H."/>
            <person name="Methe B."/>
            <person name="Sutton G."/>
            <person name="Nelson K.E."/>
        </authorList>
    </citation>
    <scope>NUCLEOTIDE SEQUENCE [LARGE SCALE GENOMIC DNA]</scope>
    <source>
        <strain evidence="13 14">DNF00040</strain>
    </source>
</reference>
<evidence type="ECO:0000256" key="1">
    <source>
        <dbReference type="ARBA" id="ARBA00004241"/>
    </source>
</evidence>
<dbReference type="Pfam" id="PF05662">
    <property type="entry name" value="YadA_stalk"/>
    <property type="match status" value="1"/>
</dbReference>
<keyword evidence="9" id="KW-0472">Membrane</keyword>
<comment type="similarity">
    <text evidence="3">Belongs to the autotransporter-2 (AT-2) (TC 1.B.40) family.</text>
</comment>
<dbReference type="eggNOG" id="COG5295">
    <property type="taxonomic scope" value="Bacteria"/>
</dbReference>
<comment type="caution">
    <text evidence="13">The sequence shown here is derived from an EMBL/GenBank/DDBJ whole genome shotgun (WGS) entry which is preliminary data.</text>
</comment>
<keyword evidence="14" id="KW-1185">Reference proteome</keyword>
<evidence type="ECO:0000256" key="10">
    <source>
        <dbReference type="ARBA" id="ARBA00023237"/>
    </source>
</evidence>
<keyword evidence="4" id="KW-0813">Transport</keyword>
<dbReference type="InterPro" id="IPR005594">
    <property type="entry name" value="YadA_C"/>
</dbReference>
<evidence type="ECO:0000256" key="2">
    <source>
        <dbReference type="ARBA" id="ARBA00004442"/>
    </source>
</evidence>
<protein>
    <recommendedName>
        <fullName evidence="15">Trimeric autotransporter adhesin YadA-like C-terminal membrane anchor domain-containing protein</fullName>
    </recommendedName>
</protein>
<evidence type="ECO:0000256" key="9">
    <source>
        <dbReference type="ARBA" id="ARBA00023136"/>
    </source>
</evidence>
<feature type="domain" description="Trimeric autotransporter adhesin YadA-like stalk" evidence="12">
    <location>
        <begin position="70"/>
        <end position="107"/>
    </location>
</feature>
<dbReference type="GO" id="GO:0015031">
    <property type="term" value="P:protein transport"/>
    <property type="evidence" value="ECO:0007669"/>
    <property type="project" value="UniProtKB-KW"/>
</dbReference>
<dbReference type="AlphaFoldDB" id="A0A096A7D2"/>
<evidence type="ECO:0000259" key="12">
    <source>
        <dbReference type="Pfam" id="PF05662"/>
    </source>
</evidence>
<dbReference type="SUPFAM" id="SSF54523">
    <property type="entry name" value="Pili subunits"/>
    <property type="match status" value="1"/>
</dbReference>
<name>A0A096A7D2_9BURK</name>
<keyword evidence="6" id="KW-0812">Transmembrane</keyword>
<dbReference type="InterPro" id="IPR011049">
    <property type="entry name" value="Serralysin-like_metalloprot_C"/>
</dbReference>
<evidence type="ECO:0000256" key="3">
    <source>
        <dbReference type="ARBA" id="ARBA00005848"/>
    </source>
</evidence>
<evidence type="ECO:0000259" key="11">
    <source>
        <dbReference type="Pfam" id="PF03895"/>
    </source>
</evidence>
<comment type="subcellular location">
    <subcellularLocation>
        <location evidence="2">Cell outer membrane</location>
    </subcellularLocation>
    <subcellularLocation>
        <location evidence="1">Cell surface</location>
    </subcellularLocation>
</comment>
<proteinExistence type="inferred from homology"/>
<sequence length="188" mass="19023">AFMQKSQLGETVRVVGGNNITTQAANGTITVSMADSPVFTGQIQAQGGLVVQDHLAVAPGSIIDAGGNPISNIGPGTKPGDAVNVQQLAEVQQQLGGQIGQIHSELDRATKDARGGTAAAMAMANLPQAWRPGQSGVAMSGSTYKGQKGYAIGVSHMTENGKWVFKGSVGGSNRGSTGVAVGAFLSFD</sequence>
<dbReference type="Gene3D" id="3.30.1300.30">
    <property type="entry name" value="GSPII I/J protein-like"/>
    <property type="match status" value="1"/>
</dbReference>
<dbReference type="RefSeq" id="WP_036560687.1">
    <property type="nucleotide sequence ID" value="NZ_JRNI01000071.1"/>
</dbReference>
<feature type="non-terminal residue" evidence="13">
    <location>
        <position position="1"/>
    </location>
</feature>
<dbReference type="InterPro" id="IPR045584">
    <property type="entry name" value="Pilin-like"/>
</dbReference>
<dbReference type="InterPro" id="IPR008635">
    <property type="entry name" value="Coiled_stalk_dom"/>
</dbReference>
<evidence type="ECO:0000256" key="7">
    <source>
        <dbReference type="ARBA" id="ARBA00022729"/>
    </source>
</evidence>
<keyword evidence="7" id="KW-0732">Signal</keyword>
<evidence type="ECO:0000313" key="14">
    <source>
        <dbReference type="Proteomes" id="UP000029629"/>
    </source>
</evidence>
<keyword evidence="8" id="KW-0653">Protein transport</keyword>